<proteinExistence type="predicted"/>
<evidence type="ECO:0000259" key="1">
    <source>
        <dbReference type="PROSITE" id="PS51186"/>
    </source>
</evidence>
<evidence type="ECO:0000313" key="3">
    <source>
        <dbReference type="Proteomes" id="UP001158045"/>
    </source>
</evidence>
<reference evidence="2 3" key="1">
    <citation type="submission" date="2023-04" db="EMBL/GenBank/DDBJ databases">
        <title>Fusibacter bizertensis strain WBS, isolated from littoral bottom sediments of the Arctic seas - biochemical and genomic analysis.</title>
        <authorList>
            <person name="Brioukhanov A.L."/>
        </authorList>
    </citation>
    <scope>NUCLEOTIDE SEQUENCE [LARGE SCALE GENOMIC DNA]</scope>
    <source>
        <strain evidence="2 3">WBS</strain>
    </source>
</reference>
<dbReference type="CDD" id="cd04301">
    <property type="entry name" value="NAT_SF"/>
    <property type="match status" value="1"/>
</dbReference>
<dbReference type="RefSeq" id="WP_281092710.1">
    <property type="nucleotide sequence ID" value="NZ_JARYZI010000001.1"/>
</dbReference>
<dbReference type="PROSITE" id="PS51186">
    <property type="entry name" value="GNAT"/>
    <property type="match status" value="1"/>
</dbReference>
<sequence>MLSVSKVSSESVEIVHSIQKKSFESLLNKYRDYETNPAMESIDKVLEKMEKSNTTSYIFQLNNVSVGWVRVTELEGKIFKISALCVLPEYWNRGIAQKAMTMIEGYHSDAAKWVLSTILQEKGNCHLYEKLGYIQKKEEILIINENMTLVFYEKIK</sequence>
<dbReference type="Proteomes" id="UP001158045">
    <property type="component" value="Unassembled WGS sequence"/>
</dbReference>
<dbReference type="Gene3D" id="3.40.630.30">
    <property type="match status" value="1"/>
</dbReference>
<comment type="caution">
    <text evidence="2">The sequence shown here is derived from an EMBL/GenBank/DDBJ whole genome shotgun (WGS) entry which is preliminary data.</text>
</comment>
<dbReference type="EMBL" id="JARYZI010000001">
    <property type="protein sequence ID" value="MDH8676909.1"/>
    <property type="molecule type" value="Genomic_DNA"/>
</dbReference>
<protein>
    <submittedName>
        <fullName evidence="2">GNAT family N-acetyltransferase</fullName>
    </submittedName>
</protein>
<dbReference type="InterPro" id="IPR016181">
    <property type="entry name" value="Acyl_CoA_acyltransferase"/>
</dbReference>
<evidence type="ECO:0000313" key="2">
    <source>
        <dbReference type="EMBL" id="MDH8676909.1"/>
    </source>
</evidence>
<dbReference type="SUPFAM" id="SSF55729">
    <property type="entry name" value="Acyl-CoA N-acyltransferases (Nat)"/>
    <property type="match status" value="1"/>
</dbReference>
<organism evidence="2 3">
    <name type="scientific">Fusibacter bizertensis</name>
    <dbReference type="NCBI Taxonomy" id="1488331"/>
    <lineage>
        <taxon>Bacteria</taxon>
        <taxon>Bacillati</taxon>
        <taxon>Bacillota</taxon>
        <taxon>Clostridia</taxon>
        <taxon>Eubacteriales</taxon>
        <taxon>Eubacteriales Family XII. Incertae Sedis</taxon>
        <taxon>Fusibacter</taxon>
    </lineage>
</organism>
<name>A0ABT6N933_9FIRM</name>
<dbReference type="Pfam" id="PF00583">
    <property type="entry name" value="Acetyltransf_1"/>
    <property type="match status" value="1"/>
</dbReference>
<feature type="domain" description="N-acetyltransferase" evidence="1">
    <location>
        <begin position="13"/>
        <end position="156"/>
    </location>
</feature>
<gene>
    <name evidence="2" type="ORF">QE109_02055</name>
</gene>
<accession>A0ABT6N933</accession>
<keyword evidence="3" id="KW-1185">Reference proteome</keyword>
<dbReference type="InterPro" id="IPR000182">
    <property type="entry name" value="GNAT_dom"/>
</dbReference>